<dbReference type="SUPFAM" id="SSF53335">
    <property type="entry name" value="S-adenosyl-L-methionine-dependent methyltransferases"/>
    <property type="match status" value="1"/>
</dbReference>
<dbReference type="Pfam" id="PF02719">
    <property type="entry name" value="Polysacc_synt_2"/>
    <property type="match status" value="1"/>
</dbReference>
<dbReference type="PANTHER" id="PTHR43318:SF1">
    <property type="entry name" value="POLYSACCHARIDE BIOSYNTHESIS PROTEIN EPSC-RELATED"/>
    <property type="match status" value="1"/>
</dbReference>
<name>A0A1W1BR72_9ZZZZ</name>
<evidence type="ECO:0000256" key="2">
    <source>
        <dbReference type="SAM" id="Phobius"/>
    </source>
</evidence>
<dbReference type="PANTHER" id="PTHR43318">
    <property type="entry name" value="UDP-N-ACETYLGLUCOSAMINE 4,6-DEHYDRATASE"/>
    <property type="match status" value="1"/>
</dbReference>
<protein>
    <submittedName>
        <fullName evidence="4">UDP-N-acetylglucosamine 4,6-dehydratase</fullName>
        <ecNumber evidence="4">4.2.1.-</ecNumber>
    </submittedName>
</protein>
<dbReference type="CDD" id="cd05237">
    <property type="entry name" value="UDP_invert_4-6DH_SDR_e"/>
    <property type="match status" value="1"/>
</dbReference>
<feature type="domain" description="Polysaccharide biosynthesis protein CapD-like" evidence="3">
    <location>
        <begin position="281"/>
        <end position="554"/>
    </location>
</feature>
<feature type="transmembrane region" description="Helical" evidence="2">
    <location>
        <begin position="16"/>
        <end position="36"/>
    </location>
</feature>
<comment type="similarity">
    <text evidence="1">Belongs to the polysaccharide synthase family.</text>
</comment>
<dbReference type="InterPro" id="IPR029063">
    <property type="entry name" value="SAM-dependent_MTases_sf"/>
</dbReference>
<organism evidence="4">
    <name type="scientific">hydrothermal vent metagenome</name>
    <dbReference type="NCBI Taxonomy" id="652676"/>
    <lineage>
        <taxon>unclassified sequences</taxon>
        <taxon>metagenomes</taxon>
        <taxon>ecological metagenomes</taxon>
    </lineage>
</organism>
<sequence length="594" mass="67117">MSINILFKPTQFKRTLFFSVFDILISISTIFLAYLFRFNFDIPLSFLDVMVKMMLILTPLKIIIFFISKIYFVAWRFFGLSEYRRIILAHLVVYLLFTILFVFFNDYFNPFPRSVIAIDLFLSLFFIGFLRISKRLYIENNKYTHKYKTLIIGANDRASQVIKSALNGEIDYHPMALISDDSGVIGTYFSNIKVYDSSYILKVVEKLGIDSVIITQKLKQKELDNLFTTLNELGIHNIKIAQIFQDDKPTLADISIEDLLARKPQDLDMLSIANFIAGKVVMITGAGGSIGSELSRQVESFGAKQIILVDNSEFNLYSISEEIDSSKSVAVMQNVREQSLIEKTFEQYLPDIVIHAAAYKHVPLCEANIREAINNNIFGTKNIIDLSVAYGVAKLVLVSTDKAVRPTNVMGTTKRICELYAHAVPSGETEIVAVRFGNVLGSSGSVIPKFKSQIDSGKNITVTHPDITRYFMMIPEACQLVLQAASIAKGGELFILDMGEPIKIVDLAKRMIELSGRDDIDIVFSGLRPGEKLYEELLIDDADLKTEYSSIMVSQNPPVDYAKLLVKIEKLKDENENLLEVLKEIVPEFNHQKN</sequence>
<dbReference type="InterPro" id="IPR036291">
    <property type="entry name" value="NAD(P)-bd_dom_sf"/>
</dbReference>
<keyword evidence="2" id="KW-1133">Transmembrane helix</keyword>
<dbReference type="InterPro" id="IPR003869">
    <property type="entry name" value="Polysac_CapD-like"/>
</dbReference>
<accession>A0A1W1BR72</accession>
<keyword evidence="2" id="KW-0812">Transmembrane</keyword>
<evidence type="ECO:0000259" key="3">
    <source>
        <dbReference type="Pfam" id="PF02719"/>
    </source>
</evidence>
<dbReference type="InterPro" id="IPR051203">
    <property type="entry name" value="Polysaccharide_Synthase-Rel"/>
</dbReference>
<dbReference type="EC" id="4.2.1.-" evidence="4"/>
<feature type="transmembrane region" description="Helical" evidence="2">
    <location>
        <begin position="56"/>
        <end position="74"/>
    </location>
</feature>
<dbReference type="AlphaFoldDB" id="A0A1W1BR72"/>
<keyword evidence="4" id="KW-0456">Lyase</keyword>
<keyword evidence="2" id="KW-0472">Membrane</keyword>
<proteinExistence type="inferred from homology"/>
<gene>
    <name evidence="4" type="ORF">MNB_SV-12-1797</name>
</gene>
<dbReference type="SUPFAM" id="SSF51735">
    <property type="entry name" value="NAD(P)-binding Rossmann-fold domains"/>
    <property type="match status" value="1"/>
</dbReference>
<evidence type="ECO:0000256" key="1">
    <source>
        <dbReference type="ARBA" id="ARBA00007430"/>
    </source>
</evidence>
<dbReference type="GO" id="GO:0016829">
    <property type="term" value="F:lyase activity"/>
    <property type="evidence" value="ECO:0007669"/>
    <property type="project" value="UniProtKB-KW"/>
</dbReference>
<evidence type="ECO:0000313" key="4">
    <source>
        <dbReference type="EMBL" id="SFV55984.1"/>
    </source>
</evidence>
<dbReference type="Gene3D" id="3.40.50.720">
    <property type="entry name" value="NAD(P)-binding Rossmann-like Domain"/>
    <property type="match status" value="2"/>
</dbReference>
<reference evidence="4" key="1">
    <citation type="submission" date="2016-10" db="EMBL/GenBank/DDBJ databases">
        <authorList>
            <person name="de Groot N.N."/>
        </authorList>
    </citation>
    <scope>NUCLEOTIDE SEQUENCE</scope>
</reference>
<feature type="transmembrane region" description="Helical" evidence="2">
    <location>
        <begin position="111"/>
        <end position="132"/>
    </location>
</feature>
<feature type="transmembrane region" description="Helical" evidence="2">
    <location>
        <begin position="86"/>
        <end position="105"/>
    </location>
</feature>
<dbReference type="EMBL" id="FPHE01000066">
    <property type="protein sequence ID" value="SFV55984.1"/>
    <property type="molecule type" value="Genomic_DNA"/>
</dbReference>